<evidence type="ECO:0000313" key="3">
    <source>
        <dbReference type="Proteomes" id="UP000676853"/>
    </source>
</evidence>
<protein>
    <recommendedName>
        <fullName evidence="4">Helix-turn-helix domain-containing protein</fullName>
    </recommendedName>
</protein>
<feature type="compositionally biased region" description="Basic and acidic residues" evidence="1">
    <location>
        <begin position="200"/>
        <end position="215"/>
    </location>
</feature>
<reference evidence="2 3" key="1">
    <citation type="submission" date="2021-04" db="EMBL/GenBank/DDBJ databases">
        <title>Whole genome sequence analysis of a thiophenic sulfur metabolizing bacteria.</title>
        <authorList>
            <person name="Akhtar N."/>
            <person name="Akram J."/>
            <person name="Aslam A."/>
        </authorList>
    </citation>
    <scope>NUCLEOTIDE SEQUENCE [LARGE SCALE GENOMIC DNA]</scope>
    <source>
        <strain evidence="2 3">3OW</strain>
    </source>
</reference>
<sequence>MTEPFSKLQWLKDAPRLGLTASQWCALIEAFGRTDASGRNARLSAEALSDVAGISDRGARQALGDLVARGILIRTSRGGRSRDGRQWASTYALGQLSTGSALPVDSRPAPVEAHRATSTGSTLPVESRSTGSTVPVEHDPGADGVKPRSTGSALPVVDDPNPGVSGYQPANPRYQPEAHFLPSDQLPSDPSSYVSNAGTRGERRRKDSQTEEPHGRHLQAVDPANHIPAGSGSSSRPADVAAQGPSIAVPNDGPDLPPHRRFDDPNGGVRLQLNPDRLTPDQTAAWSALIGGFEPAERALSYLTDADLDHLLDRFTRSRRKQNNDTFVRFVVGEFDGEWWSAGRPTGAPFVELVDKLLPPKRRPTPPTPKEPA</sequence>
<keyword evidence="3" id="KW-1185">Reference proteome</keyword>
<evidence type="ECO:0000256" key="1">
    <source>
        <dbReference type="SAM" id="MobiDB-lite"/>
    </source>
</evidence>
<gene>
    <name evidence="2" type="ORF">KFZ73_22600</name>
</gene>
<comment type="caution">
    <text evidence="2">The sequence shown here is derived from an EMBL/GenBank/DDBJ whole genome shotgun (WGS) entry which is preliminary data.</text>
</comment>
<feature type="compositionally biased region" description="Low complexity" evidence="1">
    <location>
        <begin position="181"/>
        <end position="192"/>
    </location>
</feature>
<evidence type="ECO:0000313" key="2">
    <source>
        <dbReference type="EMBL" id="MBS4104018.1"/>
    </source>
</evidence>
<feature type="compositionally biased region" description="Polar residues" evidence="1">
    <location>
        <begin position="116"/>
        <end position="133"/>
    </location>
</feature>
<feature type="region of interest" description="Disordered" evidence="1">
    <location>
        <begin position="99"/>
        <end position="268"/>
    </location>
</feature>
<proteinExistence type="predicted"/>
<dbReference type="Proteomes" id="UP000676853">
    <property type="component" value="Unassembled WGS sequence"/>
</dbReference>
<organism evidence="2 3">
    <name type="scientific">Tsukamurella paurometabola</name>
    <name type="common">Corynebacterium paurometabolum</name>
    <dbReference type="NCBI Taxonomy" id="2061"/>
    <lineage>
        <taxon>Bacteria</taxon>
        <taxon>Bacillati</taxon>
        <taxon>Actinomycetota</taxon>
        <taxon>Actinomycetes</taxon>
        <taxon>Mycobacteriales</taxon>
        <taxon>Tsukamurellaceae</taxon>
        <taxon>Tsukamurella</taxon>
    </lineage>
</organism>
<name>A0ABS5NKT5_TSUPA</name>
<accession>A0ABS5NKT5</accession>
<evidence type="ECO:0008006" key="4">
    <source>
        <dbReference type="Google" id="ProtNLM"/>
    </source>
</evidence>
<dbReference type="EMBL" id="JAGXOE010000099">
    <property type="protein sequence ID" value="MBS4104018.1"/>
    <property type="molecule type" value="Genomic_DNA"/>
</dbReference>